<name>A0A2R6WHH4_MARPO</name>
<keyword evidence="2" id="KW-1185">Reference proteome</keyword>
<dbReference type="AlphaFoldDB" id="A0A2R6WHH4"/>
<reference evidence="2" key="1">
    <citation type="journal article" date="2017" name="Cell">
        <title>Insights into land plant evolution garnered from the Marchantia polymorpha genome.</title>
        <authorList>
            <person name="Bowman J.L."/>
            <person name="Kohchi T."/>
            <person name="Yamato K.T."/>
            <person name="Jenkins J."/>
            <person name="Shu S."/>
            <person name="Ishizaki K."/>
            <person name="Yamaoka S."/>
            <person name="Nishihama R."/>
            <person name="Nakamura Y."/>
            <person name="Berger F."/>
            <person name="Adam C."/>
            <person name="Aki S.S."/>
            <person name="Althoff F."/>
            <person name="Araki T."/>
            <person name="Arteaga-Vazquez M.A."/>
            <person name="Balasubrmanian S."/>
            <person name="Barry K."/>
            <person name="Bauer D."/>
            <person name="Boehm C.R."/>
            <person name="Briginshaw L."/>
            <person name="Caballero-Perez J."/>
            <person name="Catarino B."/>
            <person name="Chen F."/>
            <person name="Chiyoda S."/>
            <person name="Chovatia M."/>
            <person name="Davies K.M."/>
            <person name="Delmans M."/>
            <person name="Demura T."/>
            <person name="Dierschke T."/>
            <person name="Dolan L."/>
            <person name="Dorantes-Acosta A.E."/>
            <person name="Eklund D.M."/>
            <person name="Florent S.N."/>
            <person name="Flores-Sandoval E."/>
            <person name="Fujiyama A."/>
            <person name="Fukuzawa H."/>
            <person name="Galik B."/>
            <person name="Grimanelli D."/>
            <person name="Grimwood J."/>
            <person name="Grossniklaus U."/>
            <person name="Hamada T."/>
            <person name="Haseloff J."/>
            <person name="Hetherington A.J."/>
            <person name="Higo A."/>
            <person name="Hirakawa Y."/>
            <person name="Hundley H.N."/>
            <person name="Ikeda Y."/>
            <person name="Inoue K."/>
            <person name="Inoue S.I."/>
            <person name="Ishida S."/>
            <person name="Jia Q."/>
            <person name="Kakita M."/>
            <person name="Kanazawa T."/>
            <person name="Kawai Y."/>
            <person name="Kawashima T."/>
            <person name="Kennedy M."/>
            <person name="Kinose K."/>
            <person name="Kinoshita T."/>
            <person name="Kohara Y."/>
            <person name="Koide E."/>
            <person name="Komatsu K."/>
            <person name="Kopischke S."/>
            <person name="Kubo M."/>
            <person name="Kyozuka J."/>
            <person name="Lagercrantz U."/>
            <person name="Lin S.S."/>
            <person name="Lindquist E."/>
            <person name="Lipzen A.M."/>
            <person name="Lu C.W."/>
            <person name="De Luna E."/>
            <person name="Martienssen R.A."/>
            <person name="Minamino N."/>
            <person name="Mizutani M."/>
            <person name="Mizutani M."/>
            <person name="Mochizuki N."/>
            <person name="Monte I."/>
            <person name="Mosher R."/>
            <person name="Nagasaki H."/>
            <person name="Nakagami H."/>
            <person name="Naramoto S."/>
            <person name="Nishitani K."/>
            <person name="Ohtani M."/>
            <person name="Okamoto T."/>
            <person name="Okumura M."/>
            <person name="Phillips J."/>
            <person name="Pollak B."/>
            <person name="Reinders A."/>
            <person name="Rovekamp M."/>
            <person name="Sano R."/>
            <person name="Sawa S."/>
            <person name="Schmid M.W."/>
            <person name="Shirakawa M."/>
            <person name="Solano R."/>
            <person name="Spunde A."/>
            <person name="Suetsugu N."/>
            <person name="Sugano S."/>
            <person name="Sugiyama A."/>
            <person name="Sun R."/>
            <person name="Suzuki Y."/>
            <person name="Takenaka M."/>
            <person name="Takezawa D."/>
            <person name="Tomogane H."/>
            <person name="Tsuzuki M."/>
            <person name="Ueda T."/>
            <person name="Umeda M."/>
            <person name="Ward J.M."/>
            <person name="Watanabe Y."/>
            <person name="Yazaki K."/>
            <person name="Yokoyama R."/>
            <person name="Yoshitake Y."/>
            <person name="Yotsui I."/>
            <person name="Zachgo S."/>
            <person name="Schmutz J."/>
        </authorList>
    </citation>
    <scope>NUCLEOTIDE SEQUENCE [LARGE SCALE GENOMIC DNA]</scope>
    <source>
        <strain evidence="2">Tak-1</strain>
    </source>
</reference>
<evidence type="ECO:0000313" key="2">
    <source>
        <dbReference type="Proteomes" id="UP000244005"/>
    </source>
</evidence>
<protein>
    <submittedName>
        <fullName evidence="1">Uncharacterized protein</fullName>
    </submittedName>
</protein>
<accession>A0A2R6WHH4</accession>
<evidence type="ECO:0000313" key="1">
    <source>
        <dbReference type="EMBL" id="PTQ33315.1"/>
    </source>
</evidence>
<organism evidence="1 2">
    <name type="scientific">Marchantia polymorpha</name>
    <name type="common">Common liverwort</name>
    <name type="synonym">Marchantia aquatica</name>
    <dbReference type="NCBI Taxonomy" id="3197"/>
    <lineage>
        <taxon>Eukaryota</taxon>
        <taxon>Viridiplantae</taxon>
        <taxon>Streptophyta</taxon>
        <taxon>Embryophyta</taxon>
        <taxon>Marchantiophyta</taxon>
        <taxon>Marchantiopsida</taxon>
        <taxon>Marchantiidae</taxon>
        <taxon>Marchantiales</taxon>
        <taxon>Marchantiaceae</taxon>
        <taxon>Marchantia</taxon>
    </lineage>
</organism>
<dbReference type="Gramene" id="Mp4g21700.1">
    <property type="protein sequence ID" value="Mp4g21700.1.cds"/>
    <property type="gene ID" value="Mp4g21700"/>
</dbReference>
<proteinExistence type="predicted"/>
<sequence length="124" mass="14087">MLIVSGENTSRESEVMTHIPSWEIGLASGGLWIQRCFSDTLVRRQWTGNDVQWNRWNLDYGSQFEQGVSSGRSVQSEPMLATFPGPFTKRRRRSFSNCSGLTYSGAIKHQQDFLAHVMVTINVM</sequence>
<dbReference type="Proteomes" id="UP000244005">
    <property type="component" value="Unassembled WGS sequence"/>
</dbReference>
<dbReference type="EMBL" id="KZ772762">
    <property type="protein sequence ID" value="PTQ33315.1"/>
    <property type="molecule type" value="Genomic_DNA"/>
</dbReference>
<gene>
    <name evidence="1" type="ORF">MARPO_0090s0050</name>
</gene>